<dbReference type="PANTHER" id="PTHR24299">
    <property type="entry name" value="CYTOCHROME P450 FAMILY 1"/>
    <property type="match status" value="1"/>
</dbReference>
<dbReference type="SUPFAM" id="SSF48264">
    <property type="entry name" value="Cytochrome P450"/>
    <property type="match status" value="1"/>
</dbReference>
<name>A0AAW1CZV2_9HEMI</name>
<proteinExistence type="inferred from homology"/>
<protein>
    <submittedName>
        <fullName evidence="4">Uncharacterized protein</fullName>
    </submittedName>
</protein>
<evidence type="ECO:0000256" key="2">
    <source>
        <dbReference type="ARBA" id="ARBA00023033"/>
    </source>
</evidence>
<keyword evidence="3" id="KW-1133">Transmembrane helix</keyword>
<keyword evidence="2" id="KW-0560">Oxidoreductase</keyword>
<dbReference type="PANTHER" id="PTHR24299:SF21">
    <property type="entry name" value="OS09G0441600 PROTEIN"/>
    <property type="match status" value="1"/>
</dbReference>
<dbReference type="Proteomes" id="UP001461498">
    <property type="component" value="Unassembled WGS sequence"/>
</dbReference>
<dbReference type="AlphaFoldDB" id="A0AAW1CZV2"/>
<dbReference type="GO" id="GO:0004497">
    <property type="term" value="F:monooxygenase activity"/>
    <property type="evidence" value="ECO:0007669"/>
    <property type="project" value="UniProtKB-KW"/>
</dbReference>
<keyword evidence="5" id="KW-1185">Reference proteome</keyword>
<comment type="caution">
    <text evidence="4">The sequence shown here is derived from an EMBL/GenBank/DDBJ whole genome shotgun (WGS) entry which is preliminary data.</text>
</comment>
<reference evidence="4 5" key="1">
    <citation type="submission" date="2022-12" db="EMBL/GenBank/DDBJ databases">
        <title>Chromosome-level genome assembly of true bugs.</title>
        <authorList>
            <person name="Ma L."/>
            <person name="Li H."/>
        </authorList>
    </citation>
    <scope>NUCLEOTIDE SEQUENCE [LARGE SCALE GENOMIC DNA]</scope>
    <source>
        <strain evidence="4">Lab_2022b</strain>
    </source>
</reference>
<comment type="similarity">
    <text evidence="1">Belongs to the cytochrome P450 family.</text>
</comment>
<dbReference type="GO" id="GO:0016705">
    <property type="term" value="F:oxidoreductase activity, acting on paired donors, with incorporation or reduction of molecular oxygen"/>
    <property type="evidence" value="ECO:0007669"/>
    <property type="project" value="InterPro"/>
</dbReference>
<feature type="transmembrane region" description="Helical" evidence="3">
    <location>
        <begin position="12"/>
        <end position="30"/>
    </location>
</feature>
<dbReference type="InterPro" id="IPR036396">
    <property type="entry name" value="Cyt_P450_sf"/>
</dbReference>
<dbReference type="GO" id="GO:0005506">
    <property type="term" value="F:iron ion binding"/>
    <property type="evidence" value="ECO:0007669"/>
    <property type="project" value="InterPro"/>
</dbReference>
<keyword evidence="3" id="KW-0472">Membrane</keyword>
<gene>
    <name evidence="4" type="ORF">O3M35_010435</name>
</gene>
<keyword evidence="2" id="KW-0503">Monooxygenase</keyword>
<dbReference type="Gene3D" id="1.10.630.10">
    <property type="entry name" value="Cytochrome P450"/>
    <property type="match status" value="1"/>
</dbReference>
<accession>A0AAW1CZV2</accession>
<evidence type="ECO:0000256" key="3">
    <source>
        <dbReference type="SAM" id="Phobius"/>
    </source>
</evidence>
<keyword evidence="3" id="KW-0812">Transmembrane</keyword>
<organism evidence="4 5">
    <name type="scientific">Rhynocoris fuscipes</name>
    <dbReference type="NCBI Taxonomy" id="488301"/>
    <lineage>
        <taxon>Eukaryota</taxon>
        <taxon>Metazoa</taxon>
        <taxon>Ecdysozoa</taxon>
        <taxon>Arthropoda</taxon>
        <taxon>Hexapoda</taxon>
        <taxon>Insecta</taxon>
        <taxon>Pterygota</taxon>
        <taxon>Neoptera</taxon>
        <taxon>Paraneoptera</taxon>
        <taxon>Hemiptera</taxon>
        <taxon>Heteroptera</taxon>
        <taxon>Panheteroptera</taxon>
        <taxon>Cimicomorpha</taxon>
        <taxon>Reduviidae</taxon>
        <taxon>Harpactorinae</taxon>
        <taxon>Harpactorini</taxon>
        <taxon>Rhynocoris</taxon>
    </lineage>
</organism>
<dbReference type="GO" id="GO:0020037">
    <property type="term" value="F:heme binding"/>
    <property type="evidence" value="ECO:0007669"/>
    <property type="project" value="InterPro"/>
</dbReference>
<dbReference type="EMBL" id="JAPXFL010000007">
    <property type="protein sequence ID" value="KAK9503986.1"/>
    <property type="molecule type" value="Genomic_DNA"/>
</dbReference>
<sequence length="126" mass="14296">MYYFILQVIYNYWTSLLIIIAILLIILLLIKENRGLPPGPWSLPIVGYLMFIDGKRPYISLTELCKKYGPICHIKLGCVRTVVLSDPAIIKEALSRNVFTARANLYLTHGIMGGYGKVNLLNIKKI</sequence>
<evidence type="ECO:0000313" key="5">
    <source>
        <dbReference type="Proteomes" id="UP001461498"/>
    </source>
</evidence>
<dbReference type="Pfam" id="PF00067">
    <property type="entry name" value="p450"/>
    <property type="match status" value="1"/>
</dbReference>
<evidence type="ECO:0000256" key="1">
    <source>
        <dbReference type="ARBA" id="ARBA00010617"/>
    </source>
</evidence>
<dbReference type="InterPro" id="IPR001128">
    <property type="entry name" value="Cyt_P450"/>
</dbReference>
<evidence type="ECO:0000313" key="4">
    <source>
        <dbReference type="EMBL" id="KAK9503986.1"/>
    </source>
</evidence>